<reference evidence="3 5" key="2">
    <citation type="submission" date="2018-06" db="EMBL/GenBank/DDBJ databases">
        <authorList>
            <consortium name="Pathogen Informatics"/>
            <person name="Doyle S."/>
        </authorList>
    </citation>
    <scope>NUCLEOTIDE SEQUENCE [LARGE SCALE GENOMIC DNA]</scope>
    <source>
        <strain evidence="3 5">NCTC12239</strain>
    </source>
</reference>
<feature type="transmembrane region" description="Helical" evidence="1">
    <location>
        <begin position="665"/>
        <end position="688"/>
    </location>
</feature>
<proteinExistence type="predicted"/>
<feature type="transmembrane region" description="Helical" evidence="1">
    <location>
        <begin position="709"/>
        <end position="731"/>
    </location>
</feature>
<keyword evidence="1" id="KW-0812">Transmembrane</keyword>
<protein>
    <submittedName>
        <fullName evidence="3">Protein SidG</fullName>
    </submittedName>
    <submittedName>
        <fullName evidence="2">SidG protein, substrate of the Dot/Icm system</fullName>
    </submittedName>
</protein>
<dbReference type="AlphaFoldDB" id="A0A378JZZ3"/>
<dbReference type="Proteomes" id="UP000054985">
    <property type="component" value="Unassembled WGS sequence"/>
</dbReference>
<sequence length="928" mass="105816">MSRSKDEHLEANDSLFDITVQTWGTQDRPSNGMMTFADQTLFGGNVGHAAINMKLPITEQIKKWIEQYCCKQSFEQFCTEKNDETITFDQYLESVEKLIPVSRKRVEVRQAKYHSSGVIIPTEKSSYEQSFFEIDWSWWPGRLQTEKDDYLKEREGKEYHYAPEWKEYFQPEQRVHRGKLRERVLDYAPSVMIHQRDLPEVLLKRYQQVAQLAQIDEKLNLIERVQIKINGLNSYNASGSTRLMFKNLNLNFDEICDGYLEQLNGDKSTTKKSDNSSKNPPTEKEIDKFIKYLTSQIKKKTQELLKEKAIIEKEIKNQNVTAILETKIDGLQKRVEFSQNKLDELAKALDPFKTEHIEPVLLSKGINAALEKVFPELEIQLEYGDISVESISAILIQVESAFNKLSRNKNKSPEDEKRLEVLKDLKNELMHYENHGVKLTKELELLLNNALKNWEELLDKPCRIIPIENVKTIRDNLFLLEKVFLGKIQFYEQNHKKLLQELNKAKIDLMKLNKFDEFYKNNKDLYVIAGVPPDHRVLLPLAVNGKRGLHPEAMLKKMHEIVAGPQKKEFNLHTNNCSLTSIEVLSAGAEHDPLLHSIMGTRALDFFGTPQQVLENAKLTSKAINGGKTSNFFTLITTARPLDRALGYAFSIYLDPEASKTKQNAGLVLGVLVGLVKTPGIIIGSLLNPKAGFNDILNTLSRVYSRNSTGLKVGLTLMALLPMIVLAPLAAIQKGVEVIAETIATPFKLIASFFEQKPQSTDEITVPVGSKKVAEKEGSYSKTALAGLVNSKIKSKIDEHTITVEFQKSPQKMIEEFESQLKENPGKVVVLTEKAHSAVLKYVSESDDEALKQKLYYCFNQSITRSQEFAPRTRRDIDELVEEVTSTDKTELTTGSRQELLMSPLIDEEESIDLDHQLETRTESKMRI</sequence>
<organism evidence="3 5">
    <name type="scientific">Legionella moravica</name>
    <dbReference type="NCBI Taxonomy" id="39962"/>
    <lineage>
        <taxon>Bacteria</taxon>
        <taxon>Pseudomonadati</taxon>
        <taxon>Pseudomonadota</taxon>
        <taxon>Gammaproteobacteria</taxon>
        <taxon>Legionellales</taxon>
        <taxon>Legionellaceae</taxon>
        <taxon>Legionella</taxon>
    </lineage>
</organism>
<keyword evidence="1" id="KW-1133">Transmembrane helix</keyword>
<evidence type="ECO:0000313" key="3">
    <source>
        <dbReference type="EMBL" id="STX62978.1"/>
    </source>
</evidence>
<evidence type="ECO:0000313" key="2">
    <source>
        <dbReference type="EMBL" id="KTD34146.1"/>
    </source>
</evidence>
<evidence type="ECO:0000313" key="4">
    <source>
        <dbReference type="Proteomes" id="UP000054985"/>
    </source>
</evidence>
<evidence type="ECO:0000313" key="5">
    <source>
        <dbReference type="Proteomes" id="UP000254040"/>
    </source>
</evidence>
<dbReference type="OrthoDB" id="5654016at2"/>
<keyword evidence="1" id="KW-0472">Membrane</keyword>
<evidence type="ECO:0000256" key="1">
    <source>
        <dbReference type="SAM" id="Phobius"/>
    </source>
</evidence>
<dbReference type="EMBL" id="UGOG01000001">
    <property type="protein sequence ID" value="STX62978.1"/>
    <property type="molecule type" value="Genomic_DNA"/>
</dbReference>
<gene>
    <name evidence="3" type="primary">sidG</name>
    <name evidence="2" type="ORF">Lmor_1543</name>
    <name evidence="3" type="ORF">NCTC12239_01917</name>
</gene>
<dbReference type="EMBL" id="LNYN01000020">
    <property type="protein sequence ID" value="KTD34146.1"/>
    <property type="molecule type" value="Genomic_DNA"/>
</dbReference>
<dbReference type="Proteomes" id="UP000254040">
    <property type="component" value="Unassembled WGS sequence"/>
</dbReference>
<dbReference type="RefSeq" id="WP_028384443.1">
    <property type="nucleotide sequence ID" value="NZ_CAAAJG010000001.1"/>
</dbReference>
<accession>A0A378JZZ3</accession>
<reference evidence="2 4" key="1">
    <citation type="submission" date="2015-11" db="EMBL/GenBank/DDBJ databases">
        <title>Genomic analysis of 38 Legionella species identifies large and diverse effector repertoires.</title>
        <authorList>
            <person name="Burstein D."/>
            <person name="Amaro F."/>
            <person name="Zusman T."/>
            <person name="Lifshitz Z."/>
            <person name="Cohen O."/>
            <person name="Gilbert J.A."/>
            <person name="Pupko T."/>
            <person name="Shuman H.A."/>
            <person name="Segal G."/>
        </authorList>
    </citation>
    <scope>NUCLEOTIDE SEQUENCE [LARGE SCALE GENOMIC DNA]</scope>
    <source>
        <strain evidence="2 4">ATCC 43877</strain>
    </source>
</reference>
<keyword evidence="4" id="KW-1185">Reference proteome</keyword>
<name>A0A378JZZ3_9GAMM</name>